<evidence type="ECO:0000313" key="9">
    <source>
        <dbReference type="Proteomes" id="UP000020766"/>
    </source>
</evidence>
<dbReference type="Pfam" id="PF01177">
    <property type="entry name" value="Asp_Glu_race"/>
    <property type="match status" value="1"/>
</dbReference>
<evidence type="ECO:0000256" key="1">
    <source>
        <dbReference type="ARBA" id="ARBA00001602"/>
    </source>
</evidence>
<sequence length="297" mass="31213">MTVAAAPIGVFDSGIGGLSVLQALRHELPHEHFVYLADSGNAPYGERGDAFVQARTHAIAQYLRERHGIKALVIACNTATAAAVESLRMAMPDLPLIGVEPAIKPAALSSQTHQVGVMATRGTVESRRFHKLLQEHGQGVQFQVQACDGLARVIEQSALQAPAAVDGETSEIEALCARYTKALGHFGLKTGEMDTLVLGCTHYIFIKDELRALLGPDVQLIDTGAPVARQTRRLLAQAGHLRAEPGEAAALAGAEQIQLMTTGSLPALQAAAARWLALPASCCASVAVPDLTAPAAL</sequence>
<comment type="catalytic activity">
    <reaction evidence="1 7">
        <text>L-glutamate = D-glutamate</text>
        <dbReference type="Rhea" id="RHEA:12813"/>
        <dbReference type="ChEBI" id="CHEBI:29985"/>
        <dbReference type="ChEBI" id="CHEBI:29986"/>
        <dbReference type="EC" id="5.1.1.3"/>
    </reaction>
</comment>
<keyword evidence="4 7" id="KW-0573">Peptidoglycan synthesis</keyword>
<evidence type="ECO:0000256" key="2">
    <source>
        <dbReference type="ARBA" id="ARBA00013090"/>
    </source>
</evidence>
<dbReference type="PANTHER" id="PTHR21198:SF2">
    <property type="entry name" value="GLUTAMATE RACEMASE"/>
    <property type="match status" value="1"/>
</dbReference>
<keyword evidence="3 7" id="KW-0133">Cell shape</keyword>
<dbReference type="HAMAP" id="MF_00258">
    <property type="entry name" value="Glu_racemase"/>
    <property type="match status" value="1"/>
</dbReference>
<feature type="binding site" evidence="7">
    <location>
        <begin position="44"/>
        <end position="45"/>
    </location>
    <ligand>
        <name>substrate</name>
    </ligand>
</feature>
<feature type="active site" description="Proton donor/acceptor" evidence="7">
    <location>
        <position position="76"/>
    </location>
</feature>
<comment type="caution">
    <text evidence="8">The sequence shown here is derived from an EMBL/GenBank/DDBJ whole genome shotgun (WGS) entry which is preliminary data.</text>
</comment>
<dbReference type="InterPro" id="IPR001920">
    <property type="entry name" value="Asp/Glu_race"/>
</dbReference>
<organism evidence="8 9">
    <name type="scientific">Comamonas aquatica DA1877</name>
    <dbReference type="NCBI Taxonomy" id="1457173"/>
    <lineage>
        <taxon>Bacteria</taxon>
        <taxon>Pseudomonadati</taxon>
        <taxon>Pseudomonadota</taxon>
        <taxon>Betaproteobacteria</taxon>
        <taxon>Burkholderiales</taxon>
        <taxon>Comamonadaceae</taxon>
        <taxon>Comamonas</taxon>
    </lineage>
</organism>
<dbReference type="Proteomes" id="UP000020766">
    <property type="component" value="Unassembled WGS sequence"/>
</dbReference>
<dbReference type="RefSeq" id="WP_043382251.1">
    <property type="nucleotide sequence ID" value="NZ_JBOK01000007.1"/>
</dbReference>
<accession>A0A014MQQ8</accession>
<dbReference type="NCBIfam" id="TIGR00067">
    <property type="entry name" value="glut_race"/>
    <property type="match status" value="1"/>
</dbReference>
<comment type="function">
    <text evidence="7">Provides the (R)-glutamate required for cell wall biosynthesis.</text>
</comment>
<feature type="binding site" evidence="7">
    <location>
        <begin position="12"/>
        <end position="13"/>
    </location>
    <ligand>
        <name>substrate</name>
    </ligand>
</feature>
<proteinExistence type="inferred from homology"/>
<dbReference type="SUPFAM" id="SSF53681">
    <property type="entry name" value="Aspartate/glutamate racemase"/>
    <property type="match status" value="2"/>
</dbReference>
<comment type="pathway">
    <text evidence="7">Cell wall biogenesis; peptidoglycan biosynthesis.</text>
</comment>
<evidence type="ECO:0000256" key="4">
    <source>
        <dbReference type="ARBA" id="ARBA00022984"/>
    </source>
</evidence>
<dbReference type="EMBL" id="JBOK01000007">
    <property type="protein sequence ID" value="EXU80494.1"/>
    <property type="molecule type" value="Genomic_DNA"/>
</dbReference>
<dbReference type="InterPro" id="IPR004391">
    <property type="entry name" value="Glu_race"/>
</dbReference>
<dbReference type="PATRIC" id="fig|1457173.3.peg.1538"/>
<reference evidence="8 9" key="1">
    <citation type="submission" date="2014-01" db="EMBL/GenBank/DDBJ databases">
        <title>Interspecies Systems Biology Uncovers Metabolites Affecting C. elegans Gene Expression and Life History Traits.</title>
        <authorList>
            <person name="Watson E."/>
            <person name="Macneil L.T."/>
            <person name="Ritter A.D."/>
            <person name="Yilmaz L.S."/>
            <person name="Rosebrock A.P."/>
            <person name="Caudy A.A."/>
            <person name="Walhout A.J."/>
        </authorList>
    </citation>
    <scope>NUCLEOTIDE SEQUENCE [LARGE SCALE GENOMIC DNA]</scope>
    <source>
        <strain evidence="8 9">DA1877</strain>
    </source>
</reference>
<keyword evidence="9" id="KW-1185">Reference proteome</keyword>
<dbReference type="GO" id="GO:0071555">
    <property type="term" value="P:cell wall organization"/>
    <property type="evidence" value="ECO:0007669"/>
    <property type="project" value="UniProtKB-KW"/>
</dbReference>
<evidence type="ECO:0000313" key="8">
    <source>
        <dbReference type="EMBL" id="EXU80494.1"/>
    </source>
</evidence>
<dbReference type="InterPro" id="IPR015942">
    <property type="entry name" value="Asp/Glu/hydantoin_racemase"/>
</dbReference>
<dbReference type="STRING" id="225991.MA05_07925"/>
<evidence type="ECO:0000256" key="3">
    <source>
        <dbReference type="ARBA" id="ARBA00022960"/>
    </source>
</evidence>
<dbReference type="AlphaFoldDB" id="A0A014MQQ8"/>
<evidence type="ECO:0000256" key="6">
    <source>
        <dbReference type="ARBA" id="ARBA00023316"/>
    </source>
</evidence>
<name>A0A014MQQ8_9BURK</name>
<dbReference type="PANTHER" id="PTHR21198">
    <property type="entry name" value="GLUTAMATE RACEMASE"/>
    <property type="match status" value="1"/>
</dbReference>
<evidence type="ECO:0000256" key="5">
    <source>
        <dbReference type="ARBA" id="ARBA00023235"/>
    </source>
</evidence>
<dbReference type="InterPro" id="IPR018187">
    <property type="entry name" value="Asp/Glu_racemase_AS_1"/>
</dbReference>
<dbReference type="PROSITE" id="PS00923">
    <property type="entry name" value="ASP_GLU_RACEMASE_1"/>
    <property type="match status" value="1"/>
</dbReference>
<feature type="active site" description="Proton donor/acceptor" evidence="7">
    <location>
        <position position="200"/>
    </location>
</feature>
<dbReference type="UniPathway" id="UPA00219"/>
<dbReference type="EC" id="5.1.1.3" evidence="2 7"/>
<dbReference type="GO" id="GO:0009252">
    <property type="term" value="P:peptidoglycan biosynthetic process"/>
    <property type="evidence" value="ECO:0007669"/>
    <property type="project" value="UniProtKB-UniRule"/>
</dbReference>
<comment type="similarity">
    <text evidence="7">Belongs to the aspartate/glutamate racemases family.</text>
</comment>
<dbReference type="GO" id="GO:0008360">
    <property type="term" value="P:regulation of cell shape"/>
    <property type="evidence" value="ECO:0007669"/>
    <property type="project" value="UniProtKB-KW"/>
</dbReference>
<keyword evidence="6 7" id="KW-0961">Cell wall biogenesis/degradation</keyword>
<gene>
    <name evidence="7" type="primary">murI</name>
    <name evidence="8" type="ORF">AX13_16420</name>
</gene>
<dbReference type="GO" id="GO:0008881">
    <property type="term" value="F:glutamate racemase activity"/>
    <property type="evidence" value="ECO:0007669"/>
    <property type="project" value="UniProtKB-UniRule"/>
</dbReference>
<keyword evidence="5 7" id="KW-0413">Isomerase</keyword>
<feature type="binding site" evidence="7">
    <location>
        <begin position="77"/>
        <end position="78"/>
    </location>
    <ligand>
        <name>substrate</name>
    </ligand>
</feature>
<evidence type="ECO:0000256" key="7">
    <source>
        <dbReference type="HAMAP-Rule" id="MF_00258"/>
    </source>
</evidence>
<feature type="binding site" evidence="7">
    <location>
        <begin position="201"/>
        <end position="202"/>
    </location>
    <ligand>
        <name>substrate</name>
    </ligand>
</feature>
<dbReference type="Gene3D" id="3.40.50.1860">
    <property type="match status" value="2"/>
</dbReference>
<protein>
    <recommendedName>
        <fullName evidence="2 7">Glutamate racemase</fullName>
        <ecNumber evidence="2 7">5.1.1.3</ecNumber>
    </recommendedName>
</protein>